<feature type="region of interest" description="Disordered" evidence="2">
    <location>
        <begin position="1"/>
        <end position="22"/>
    </location>
</feature>
<dbReference type="PANTHER" id="PTHR24118">
    <property type="entry name" value="POTE ANKYRIN DOMAIN"/>
    <property type="match status" value="1"/>
</dbReference>
<dbReference type="PROSITE" id="PS50088">
    <property type="entry name" value="ANK_REPEAT"/>
    <property type="match status" value="5"/>
</dbReference>
<accession>A0A0L0FSI8</accession>
<feature type="compositionally biased region" description="Low complexity" evidence="2">
    <location>
        <begin position="12"/>
        <end position="22"/>
    </location>
</feature>
<keyword evidence="1" id="KW-0040">ANK repeat</keyword>
<dbReference type="GeneID" id="25909158"/>
<feature type="region of interest" description="Disordered" evidence="2">
    <location>
        <begin position="703"/>
        <end position="741"/>
    </location>
</feature>
<evidence type="ECO:0000313" key="5">
    <source>
        <dbReference type="Proteomes" id="UP000054560"/>
    </source>
</evidence>
<organism evidence="4 5">
    <name type="scientific">Sphaeroforma arctica JP610</name>
    <dbReference type="NCBI Taxonomy" id="667725"/>
    <lineage>
        <taxon>Eukaryota</taxon>
        <taxon>Ichthyosporea</taxon>
        <taxon>Ichthyophonida</taxon>
        <taxon>Sphaeroforma</taxon>
    </lineage>
</organism>
<dbReference type="SUPFAM" id="SSF48403">
    <property type="entry name" value="Ankyrin repeat"/>
    <property type="match status" value="2"/>
</dbReference>
<keyword evidence="5" id="KW-1185">Reference proteome</keyword>
<sequence length="741" mass="78661">MNSGEDTLAPQSTTSSTTSTDSICVSDNMGVLSKDLEGNSSNDVPSVTCYRTAHVSAAVSGDYKSDDDVSAENEIRGLTGLFKAIDIDDPAAIARIVVEEGVGVERCHSDDMCTPLYMAASKGSVRLVELLCRLGADVNSKSRSVGNTPLHVASSLGFVRVVEILLDNGADVSATNNLGQTALSIASTQEVGAYLTWWECEASPTSLIAVPSFVDSYRTWVVQQAVSAVSTGLATGLATLPTSTQSEIKSRVSSIDMEMLSFAGVRAYVAERPRLWLLGTPDDYEDDLYAGAGRESAVSSEIRKWETGTAFTASTKSSVGPLNGPMNAQPTISENFEKSKSDKGKCDKEDSVLQDQICKVAMLLGCAPSKLLFSSMVRSDGSTAAHLAANIDAERVLEQLFTVKGAEVKVNTKRRDGQTPLHVAAYRGNAHCCAILLLHGASLNTHDSSSRTALHLASSRGHVHIVAVLLRHGADANAQDTNGNTCAHVAAVNGHDRVLDVLGDEGADVNVLNNQGKTPLDCAVALSQQNVVDLLKGSYAGLRGKEVRAQAVKGERGMIMSAFDNMIDAAYERLLPDAVKSVFALSETMNKLKGTSNKKGKGMSQMRSATDPSEIERRKERVERLFARTSRILVLTMAVAVSVVTVAVSMTGISVIGVSLMGGVDNETLIWVVSVCVVLGAPVVTYLLYKLYAMLNVDEQSISAQPSSSGVSSSIRSGKQTENTANIPARTRPRSTNKAVK</sequence>
<gene>
    <name evidence="4" type="ORF">SARC_08654</name>
</gene>
<feature type="repeat" description="ANK" evidence="1">
    <location>
        <begin position="482"/>
        <end position="514"/>
    </location>
</feature>
<dbReference type="eggNOG" id="KOG4177">
    <property type="taxonomic scope" value="Eukaryota"/>
</dbReference>
<feature type="repeat" description="ANK" evidence="1">
    <location>
        <begin position="449"/>
        <end position="481"/>
    </location>
</feature>
<dbReference type="AlphaFoldDB" id="A0A0L0FSI8"/>
<dbReference type="EMBL" id="KQ242394">
    <property type="protein sequence ID" value="KNC78933.1"/>
    <property type="molecule type" value="Genomic_DNA"/>
</dbReference>
<name>A0A0L0FSI8_9EUKA</name>
<reference evidence="4 5" key="1">
    <citation type="submission" date="2011-02" db="EMBL/GenBank/DDBJ databases">
        <title>The Genome Sequence of Sphaeroforma arctica JP610.</title>
        <authorList>
            <consortium name="The Broad Institute Genome Sequencing Platform"/>
            <person name="Russ C."/>
            <person name="Cuomo C."/>
            <person name="Young S.K."/>
            <person name="Zeng Q."/>
            <person name="Gargeya S."/>
            <person name="Alvarado L."/>
            <person name="Berlin A."/>
            <person name="Chapman S.B."/>
            <person name="Chen Z."/>
            <person name="Freedman E."/>
            <person name="Gellesch M."/>
            <person name="Goldberg J."/>
            <person name="Griggs A."/>
            <person name="Gujja S."/>
            <person name="Heilman E."/>
            <person name="Heiman D."/>
            <person name="Howarth C."/>
            <person name="Mehta T."/>
            <person name="Neiman D."/>
            <person name="Pearson M."/>
            <person name="Roberts A."/>
            <person name="Saif S."/>
            <person name="Shea T."/>
            <person name="Shenoy N."/>
            <person name="Sisk P."/>
            <person name="Stolte C."/>
            <person name="Sykes S."/>
            <person name="White J."/>
            <person name="Yandava C."/>
            <person name="Burger G."/>
            <person name="Gray M.W."/>
            <person name="Holland P.W.H."/>
            <person name="King N."/>
            <person name="Lang F.B.F."/>
            <person name="Roger A.J."/>
            <person name="Ruiz-Trillo I."/>
            <person name="Haas B."/>
            <person name="Nusbaum C."/>
            <person name="Birren B."/>
        </authorList>
    </citation>
    <scope>NUCLEOTIDE SEQUENCE [LARGE SCALE GENOMIC DNA]</scope>
    <source>
        <strain evidence="4 5">JP610</strain>
    </source>
</reference>
<protein>
    <submittedName>
        <fullName evidence="4">Uncharacterized protein</fullName>
    </submittedName>
</protein>
<dbReference type="PROSITE" id="PS50297">
    <property type="entry name" value="ANK_REP_REGION"/>
    <property type="match status" value="5"/>
</dbReference>
<feature type="repeat" description="ANK" evidence="1">
    <location>
        <begin position="416"/>
        <end position="448"/>
    </location>
</feature>
<dbReference type="InterPro" id="IPR036770">
    <property type="entry name" value="Ankyrin_rpt-contain_sf"/>
</dbReference>
<keyword evidence="3" id="KW-1133">Transmembrane helix</keyword>
<feature type="transmembrane region" description="Helical" evidence="3">
    <location>
        <begin position="668"/>
        <end position="689"/>
    </location>
</feature>
<feature type="region of interest" description="Disordered" evidence="2">
    <location>
        <begin position="594"/>
        <end position="613"/>
    </location>
</feature>
<feature type="transmembrane region" description="Helical" evidence="3">
    <location>
        <begin position="632"/>
        <end position="656"/>
    </location>
</feature>
<dbReference type="Pfam" id="PF13637">
    <property type="entry name" value="Ank_4"/>
    <property type="match status" value="1"/>
</dbReference>
<dbReference type="STRING" id="667725.A0A0L0FSI8"/>
<dbReference type="Pfam" id="PF12796">
    <property type="entry name" value="Ank_2"/>
    <property type="match status" value="1"/>
</dbReference>
<dbReference type="PRINTS" id="PR01415">
    <property type="entry name" value="ANKYRIN"/>
</dbReference>
<evidence type="ECO:0000256" key="1">
    <source>
        <dbReference type="PROSITE-ProRule" id="PRU00023"/>
    </source>
</evidence>
<feature type="compositionally biased region" description="Basic residues" evidence="2">
    <location>
        <begin position="731"/>
        <end position="741"/>
    </location>
</feature>
<dbReference type="PANTHER" id="PTHR24118:SF99">
    <property type="entry name" value="POTE ANKYRIN DOMAIN FAMILY MEMBER 3C-RELATED"/>
    <property type="match status" value="1"/>
</dbReference>
<proteinExistence type="predicted"/>
<keyword evidence="3" id="KW-0812">Transmembrane</keyword>
<keyword evidence="3" id="KW-0472">Membrane</keyword>
<feature type="repeat" description="ANK" evidence="1">
    <location>
        <begin position="111"/>
        <end position="143"/>
    </location>
</feature>
<evidence type="ECO:0000256" key="2">
    <source>
        <dbReference type="SAM" id="MobiDB-lite"/>
    </source>
</evidence>
<dbReference type="Gene3D" id="1.25.40.20">
    <property type="entry name" value="Ankyrin repeat-containing domain"/>
    <property type="match status" value="3"/>
</dbReference>
<dbReference type="Proteomes" id="UP000054560">
    <property type="component" value="Unassembled WGS sequence"/>
</dbReference>
<dbReference type="InterPro" id="IPR002110">
    <property type="entry name" value="Ankyrin_rpt"/>
</dbReference>
<evidence type="ECO:0000256" key="3">
    <source>
        <dbReference type="SAM" id="Phobius"/>
    </source>
</evidence>
<dbReference type="RefSeq" id="XP_014152835.1">
    <property type="nucleotide sequence ID" value="XM_014297360.1"/>
</dbReference>
<feature type="repeat" description="ANK" evidence="1">
    <location>
        <begin position="145"/>
        <end position="177"/>
    </location>
</feature>
<feature type="compositionally biased region" description="Polar residues" evidence="2">
    <location>
        <begin position="1"/>
        <end position="11"/>
    </location>
</feature>
<evidence type="ECO:0000313" key="4">
    <source>
        <dbReference type="EMBL" id="KNC78933.1"/>
    </source>
</evidence>
<dbReference type="Pfam" id="PF00023">
    <property type="entry name" value="Ank"/>
    <property type="match status" value="2"/>
</dbReference>
<dbReference type="SMART" id="SM00248">
    <property type="entry name" value="ANK"/>
    <property type="match status" value="7"/>
</dbReference>
<dbReference type="OrthoDB" id="20872at2759"/>
<feature type="compositionally biased region" description="Low complexity" evidence="2">
    <location>
        <begin position="703"/>
        <end position="717"/>
    </location>
</feature>